<dbReference type="AlphaFoldDB" id="A0A235C9P4"/>
<gene>
    <name evidence="1" type="ORF">B6S09_17565</name>
</gene>
<protein>
    <submittedName>
        <fullName evidence="1">Uncharacterized protein</fullName>
    </submittedName>
</protein>
<evidence type="ECO:0000313" key="2">
    <source>
        <dbReference type="Proteomes" id="UP000243640"/>
    </source>
</evidence>
<comment type="caution">
    <text evidence="1">The sequence shown here is derived from an EMBL/GenBank/DDBJ whole genome shotgun (WGS) entry which is preliminary data.</text>
</comment>
<accession>A0A235C9P4</accession>
<name>A0A235C9P4_9GAMM</name>
<evidence type="ECO:0000313" key="1">
    <source>
        <dbReference type="EMBL" id="OYD21109.1"/>
    </source>
</evidence>
<proteinExistence type="predicted"/>
<dbReference type="Proteomes" id="UP000243640">
    <property type="component" value="Unassembled WGS sequence"/>
</dbReference>
<reference evidence="1 2" key="1">
    <citation type="submission" date="2017-08" db="EMBL/GenBank/DDBJ databases">
        <title>Draft Genome Sequence of the Marine Bacterium Oceanimonas baumannii ATCC 700832.</title>
        <authorList>
            <person name="Mcclelland W.D."/>
            <person name="Brennan M.A."/>
            <person name="Trachtenberg A.M."/>
            <person name="Maclea K.S."/>
        </authorList>
    </citation>
    <scope>NUCLEOTIDE SEQUENCE [LARGE SCALE GENOMIC DNA]</scope>
    <source>
        <strain evidence="1 2">ATCC 700832</strain>
    </source>
</reference>
<dbReference type="Gene3D" id="2.30.110.50">
    <property type="match status" value="1"/>
</dbReference>
<feature type="non-terminal residue" evidence="1">
    <location>
        <position position="72"/>
    </location>
</feature>
<dbReference type="EMBL" id="NQJF01000021">
    <property type="protein sequence ID" value="OYD21109.1"/>
    <property type="molecule type" value="Genomic_DNA"/>
</dbReference>
<organism evidence="1 2">
    <name type="scientific">Oceanimonas baumannii</name>
    <dbReference type="NCBI Taxonomy" id="129578"/>
    <lineage>
        <taxon>Bacteria</taxon>
        <taxon>Pseudomonadati</taxon>
        <taxon>Pseudomonadota</taxon>
        <taxon>Gammaproteobacteria</taxon>
        <taxon>Aeromonadales</taxon>
        <taxon>Aeromonadaceae</taxon>
        <taxon>Oceanimonas</taxon>
    </lineage>
</organism>
<dbReference type="RefSeq" id="WP_141201996.1">
    <property type="nucleotide sequence ID" value="NZ_NQJF01000021.1"/>
</dbReference>
<dbReference type="SUPFAM" id="SSF69279">
    <property type="entry name" value="Phage tail proteins"/>
    <property type="match status" value="1"/>
</dbReference>
<sequence length="72" mass="7748">MNPFELAPAANAHQAWLYLGELGAQSVYDWRGEEALSRCFSLSLTLVCSAPLPPLGTLLQQPATLVLHSPKG</sequence>